<evidence type="ECO:0000256" key="11">
    <source>
        <dbReference type="ARBA" id="ARBA00055786"/>
    </source>
</evidence>
<evidence type="ECO:0000256" key="8">
    <source>
        <dbReference type="ARBA" id="ARBA00023235"/>
    </source>
</evidence>
<evidence type="ECO:0000256" key="3">
    <source>
        <dbReference type="ARBA" id="ARBA00005254"/>
    </source>
</evidence>
<dbReference type="Gene3D" id="3.90.226.10">
    <property type="entry name" value="2-enoyl-CoA Hydratase, Chain A, domain 1"/>
    <property type="match status" value="1"/>
</dbReference>
<comment type="catalytic activity">
    <reaction evidence="10">
        <text>(3E,5Z,8Z,11Z,14Z)-eicosapentaenoyl-CoA = (2E,4E,8Z,11Z,14Z)-eicosapentaenoyl-CoA</text>
        <dbReference type="Rhea" id="RHEA:45224"/>
        <dbReference type="ChEBI" id="CHEBI:85090"/>
        <dbReference type="ChEBI" id="CHEBI:85091"/>
    </reaction>
</comment>
<keyword evidence="6" id="KW-0443">Lipid metabolism</keyword>
<dbReference type="Gene3D" id="1.10.12.10">
    <property type="entry name" value="Lyase 2-enoyl-coa Hydratase, Chain A, domain 2"/>
    <property type="match status" value="1"/>
</dbReference>
<evidence type="ECO:0000313" key="14">
    <source>
        <dbReference type="Proteomes" id="UP001329430"/>
    </source>
</evidence>
<comment type="similarity">
    <text evidence="3">Belongs to the enoyl-CoA hydratase/isomerase family.</text>
</comment>
<dbReference type="GO" id="GO:0005777">
    <property type="term" value="C:peroxisome"/>
    <property type="evidence" value="ECO:0007669"/>
    <property type="project" value="UniProtKB-SubCell"/>
</dbReference>
<evidence type="ECO:0000313" key="13">
    <source>
        <dbReference type="EMBL" id="KAK5640197.1"/>
    </source>
</evidence>
<proteinExistence type="inferred from homology"/>
<dbReference type="Proteomes" id="UP001329430">
    <property type="component" value="Chromosome 8"/>
</dbReference>
<keyword evidence="7" id="KW-0576">Peroxisome</keyword>
<dbReference type="PANTHER" id="PTHR43149:SF1">
    <property type="entry name" value="DELTA(3,5)-DELTA(2,4)-DIENOYL-COA ISOMERASE, MITOCHONDRIAL"/>
    <property type="match status" value="1"/>
</dbReference>
<dbReference type="AlphaFoldDB" id="A0AAN7V354"/>
<gene>
    <name evidence="13" type="ORF">RI129_011008</name>
</gene>
<reference evidence="13 14" key="1">
    <citation type="journal article" date="2024" name="Insects">
        <title>An Improved Chromosome-Level Genome Assembly of the Firefly Pyrocoelia pectoralis.</title>
        <authorList>
            <person name="Fu X."/>
            <person name="Meyer-Rochow V.B."/>
            <person name="Ballantyne L."/>
            <person name="Zhu X."/>
        </authorList>
    </citation>
    <scope>NUCLEOTIDE SEQUENCE [LARGE SCALE GENOMIC DNA]</scope>
    <source>
        <strain evidence="13">XCY_ONT2</strain>
    </source>
</reference>
<protein>
    <recommendedName>
        <fullName evidence="12">Delta(3,5)-Delta(2,4)-dienoyl-CoA isomerase, mitochondrial</fullName>
    </recommendedName>
</protein>
<keyword evidence="5" id="KW-0007">Acetylation</keyword>
<evidence type="ECO:0000256" key="2">
    <source>
        <dbReference type="ARBA" id="ARBA00005005"/>
    </source>
</evidence>
<evidence type="ECO:0000256" key="6">
    <source>
        <dbReference type="ARBA" id="ARBA00023098"/>
    </source>
</evidence>
<dbReference type="PANTHER" id="PTHR43149">
    <property type="entry name" value="ENOYL-COA HYDRATASE"/>
    <property type="match status" value="1"/>
</dbReference>
<dbReference type="InterPro" id="IPR001753">
    <property type="entry name" value="Enoyl-CoA_hydra/iso"/>
</dbReference>
<comment type="caution">
    <text evidence="13">The sequence shown here is derived from an EMBL/GenBank/DDBJ whole genome shotgun (WGS) entry which is preliminary data.</text>
</comment>
<dbReference type="FunFam" id="3.90.226.10:FF:000024">
    <property type="entry name" value="Delta3,5-delta2,4-dienoyl-CoA isomerase"/>
    <property type="match status" value="1"/>
</dbReference>
<dbReference type="GO" id="GO:0051750">
    <property type="term" value="F:delta(3,5)-delta(2,4)-dienoyl-CoA isomerase activity"/>
    <property type="evidence" value="ECO:0007669"/>
    <property type="project" value="TreeGrafter"/>
</dbReference>
<dbReference type="InterPro" id="IPR029045">
    <property type="entry name" value="ClpP/crotonase-like_dom_sf"/>
</dbReference>
<evidence type="ECO:0000256" key="10">
    <source>
        <dbReference type="ARBA" id="ARBA00052809"/>
    </source>
</evidence>
<comment type="pathway">
    <text evidence="2">Lipid metabolism; fatty acid beta-oxidation.</text>
</comment>
<sequence length="301" mass="33062">MSLLLRSLSRAFLAQRGTNFSKMSRNLSFNTLNVTVPKPFIYHVELNRPQKLNAQTVEMWVELKHCFDELNLDPNCRVILLSGSGKMFTAGLDFKAAMEHSVEINEEEDVARKAKLLRQAIAKGQDAFTSFESCNKPVLAAVHSACIGAGVSLITAADVRYCTKDAWFQVKEVLLGMACDVGALQRLSKVVGADGIVREICYTGRKIEAVEAEKIGLISKVFNDKESMMASVMEVAETIAGNSPVAVQGTKNSLVFSRDHSVQDGLTHIAVHNQGMLQSEDFINGVMALAMKQTDIKYSKL</sequence>
<dbReference type="GO" id="GO:0005739">
    <property type="term" value="C:mitochondrion"/>
    <property type="evidence" value="ECO:0007669"/>
    <property type="project" value="TreeGrafter"/>
</dbReference>
<accession>A0AAN7V354</accession>
<dbReference type="InterPro" id="IPR045002">
    <property type="entry name" value="Ech1-like"/>
</dbReference>
<comment type="function">
    <text evidence="11">Isomerization of 3-trans,5-cis-dienoyl-CoA to 2-trans,4-trans-dienoyl-CoA.</text>
</comment>
<evidence type="ECO:0000256" key="9">
    <source>
        <dbReference type="ARBA" id="ARBA00051408"/>
    </source>
</evidence>
<dbReference type="CDD" id="cd06558">
    <property type="entry name" value="crotonase-like"/>
    <property type="match status" value="1"/>
</dbReference>
<evidence type="ECO:0000256" key="12">
    <source>
        <dbReference type="ARBA" id="ARBA00071021"/>
    </source>
</evidence>
<evidence type="ECO:0000256" key="5">
    <source>
        <dbReference type="ARBA" id="ARBA00022990"/>
    </source>
</evidence>
<dbReference type="EMBL" id="JAVRBK010000008">
    <property type="protein sequence ID" value="KAK5640197.1"/>
    <property type="molecule type" value="Genomic_DNA"/>
</dbReference>
<dbReference type="FunFam" id="1.10.12.10:FF:000004">
    <property type="entry name" value="Delta3,5-delta2,4-dienoyl-CoA isomerase"/>
    <property type="match status" value="1"/>
</dbReference>
<comment type="catalytic activity">
    <reaction evidence="9">
        <text>(3E,5Z)-octadienoyl-CoA = (2E,4E)-octadienoyl-CoA</text>
        <dbReference type="Rhea" id="RHEA:45244"/>
        <dbReference type="ChEBI" id="CHEBI:62243"/>
        <dbReference type="ChEBI" id="CHEBI:85108"/>
    </reaction>
</comment>
<dbReference type="InterPro" id="IPR014748">
    <property type="entry name" value="Enoyl-CoA_hydra_C"/>
</dbReference>
<name>A0AAN7V354_9COLE</name>
<organism evidence="13 14">
    <name type="scientific">Pyrocoelia pectoralis</name>
    <dbReference type="NCBI Taxonomy" id="417401"/>
    <lineage>
        <taxon>Eukaryota</taxon>
        <taxon>Metazoa</taxon>
        <taxon>Ecdysozoa</taxon>
        <taxon>Arthropoda</taxon>
        <taxon>Hexapoda</taxon>
        <taxon>Insecta</taxon>
        <taxon>Pterygota</taxon>
        <taxon>Neoptera</taxon>
        <taxon>Endopterygota</taxon>
        <taxon>Coleoptera</taxon>
        <taxon>Polyphaga</taxon>
        <taxon>Elateriformia</taxon>
        <taxon>Elateroidea</taxon>
        <taxon>Lampyridae</taxon>
        <taxon>Lampyrinae</taxon>
        <taxon>Pyrocoelia</taxon>
    </lineage>
</organism>
<dbReference type="Pfam" id="PF00378">
    <property type="entry name" value="ECH_1"/>
    <property type="match status" value="1"/>
</dbReference>
<evidence type="ECO:0000256" key="4">
    <source>
        <dbReference type="ARBA" id="ARBA00022832"/>
    </source>
</evidence>
<dbReference type="GO" id="GO:0006631">
    <property type="term" value="P:fatty acid metabolic process"/>
    <property type="evidence" value="ECO:0007669"/>
    <property type="project" value="UniProtKB-KW"/>
</dbReference>
<dbReference type="SUPFAM" id="SSF52096">
    <property type="entry name" value="ClpP/crotonase"/>
    <property type="match status" value="1"/>
</dbReference>
<keyword evidence="8" id="KW-0413">Isomerase</keyword>
<comment type="subcellular location">
    <subcellularLocation>
        <location evidence="1">Peroxisome</location>
    </subcellularLocation>
</comment>
<evidence type="ECO:0000256" key="1">
    <source>
        <dbReference type="ARBA" id="ARBA00004275"/>
    </source>
</evidence>
<keyword evidence="4" id="KW-0276">Fatty acid metabolism</keyword>
<keyword evidence="14" id="KW-1185">Reference proteome</keyword>
<evidence type="ECO:0000256" key="7">
    <source>
        <dbReference type="ARBA" id="ARBA00023140"/>
    </source>
</evidence>